<keyword evidence="6 8" id="KW-0472">Membrane</keyword>
<dbReference type="SUPFAM" id="SSF55073">
    <property type="entry name" value="Nucleotide cyclase"/>
    <property type="match status" value="1"/>
</dbReference>
<comment type="subcellular location">
    <subcellularLocation>
        <location evidence="1">Cell membrane</location>
        <topology evidence="1">Multi-pass membrane protein</topology>
    </subcellularLocation>
</comment>
<dbReference type="OrthoDB" id="9759607at2"/>
<keyword evidence="11" id="KW-1185">Reference proteome</keyword>
<feature type="transmembrane region" description="Helical" evidence="8">
    <location>
        <begin position="163"/>
        <end position="187"/>
    </location>
</feature>
<evidence type="ECO:0000313" key="10">
    <source>
        <dbReference type="EMBL" id="MBB6144763.1"/>
    </source>
</evidence>
<protein>
    <recommendedName>
        <fullName evidence="2">diguanylate cyclase</fullName>
        <ecNumber evidence="2">2.7.7.65</ecNumber>
    </recommendedName>
</protein>
<evidence type="ECO:0000313" key="11">
    <source>
        <dbReference type="Proteomes" id="UP000538666"/>
    </source>
</evidence>
<evidence type="ECO:0000259" key="9">
    <source>
        <dbReference type="PROSITE" id="PS50887"/>
    </source>
</evidence>
<dbReference type="PANTHER" id="PTHR45138:SF9">
    <property type="entry name" value="DIGUANYLATE CYCLASE DGCM-RELATED"/>
    <property type="match status" value="1"/>
</dbReference>
<keyword evidence="3" id="KW-1003">Cell membrane</keyword>
<evidence type="ECO:0000256" key="7">
    <source>
        <dbReference type="ARBA" id="ARBA00034247"/>
    </source>
</evidence>
<evidence type="ECO:0000256" key="3">
    <source>
        <dbReference type="ARBA" id="ARBA00022475"/>
    </source>
</evidence>
<dbReference type="InterPro" id="IPR000160">
    <property type="entry name" value="GGDEF_dom"/>
</dbReference>
<organism evidence="10 11">
    <name type="scientific">Silvibacterium bohemicum</name>
    <dbReference type="NCBI Taxonomy" id="1577686"/>
    <lineage>
        <taxon>Bacteria</taxon>
        <taxon>Pseudomonadati</taxon>
        <taxon>Acidobacteriota</taxon>
        <taxon>Terriglobia</taxon>
        <taxon>Terriglobales</taxon>
        <taxon>Acidobacteriaceae</taxon>
        <taxon>Silvibacterium</taxon>
    </lineage>
</organism>
<feature type="transmembrane region" description="Helical" evidence="8">
    <location>
        <begin position="128"/>
        <end position="151"/>
    </location>
</feature>
<feature type="transmembrane region" description="Helical" evidence="8">
    <location>
        <begin position="202"/>
        <end position="221"/>
    </location>
</feature>
<dbReference type="InterPro" id="IPR043128">
    <property type="entry name" value="Rev_trsase/Diguanyl_cyclase"/>
</dbReference>
<evidence type="ECO:0000256" key="1">
    <source>
        <dbReference type="ARBA" id="ARBA00004651"/>
    </source>
</evidence>
<dbReference type="Gene3D" id="3.30.70.270">
    <property type="match status" value="1"/>
</dbReference>
<dbReference type="Pfam" id="PF05231">
    <property type="entry name" value="MASE1"/>
    <property type="match status" value="1"/>
</dbReference>
<dbReference type="RefSeq" id="WP_050059667.1">
    <property type="nucleotide sequence ID" value="NZ_JACHEK010000005.1"/>
</dbReference>
<reference evidence="10 11" key="1">
    <citation type="submission" date="2020-08" db="EMBL/GenBank/DDBJ databases">
        <title>Genomic Encyclopedia of Type Strains, Phase IV (KMG-IV): sequencing the most valuable type-strain genomes for metagenomic binning, comparative biology and taxonomic classification.</title>
        <authorList>
            <person name="Goeker M."/>
        </authorList>
    </citation>
    <scope>NUCLEOTIDE SEQUENCE [LARGE SCALE GENOMIC DNA]</scope>
    <source>
        <strain evidence="10 11">DSM 103733</strain>
    </source>
</reference>
<proteinExistence type="predicted"/>
<feature type="transmembrane region" description="Helical" evidence="8">
    <location>
        <begin position="233"/>
        <end position="253"/>
    </location>
</feature>
<sequence length="520" mass="56423">MVTFSTSATTPSPDEVLIPGESFKPVAEPEAGVLTLLGEIWQGCWQGDSWTIASILRLAWVFPLVALCSWLGIVLSHQSEGVATIWLSNGMIFGLLITQPKRRWLAYFIAGLTADTLADMVYGDSFRIAIGVSLANSIEVITSTLLLTLWFDWPLDLSKRKSLVGFLMVSVLGATALTSALGAWWTLLMVPGPAWWQMFRTWYLGDMLGMAVLAPLVIMVQRPAFFSMFDRRHLSHTLLVLSTTVVVAALVFTHSQDPLIFFMFPAFLLVAFRLGLPGTVVNILLVTLMAIGFTVKGHGPLMLISGEHMLLHRVVIAQIFAAVGIFTMFPVAALLEEKEALKNSLAASEERFRNLAHIDELTGLPNRRAFNLRFESAWVDAFASGEPLAVVIVDADRFKQYNDVVGHLGGDACLRSIAQTIAGIVEETAGTAARIGGEEFAAILPGTTPEQARNIAEKIRVSVIGLALQHPFSPCGVQTVSLGVAALVPQSDQSSINLMRLADEALYVAKSAGRNQVACS</sequence>
<dbReference type="SMART" id="SM00267">
    <property type="entry name" value="GGDEF"/>
    <property type="match status" value="1"/>
</dbReference>
<gene>
    <name evidence="10" type="ORF">HNQ77_002719</name>
</gene>
<keyword evidence="4 8" id="KW-0812">Transmembrane</keyword>
<dbReference type="CDD" id="cd01949">
    <property type="entry name" value="GGDEF"/>
    <property type="match status" value="1"/>
</dbReference>
<dbReference type="AlphaFoldDB" id="A0A841JTN0"/>
<dbReference type="Pfam" id="PF00990">
    <property type="entry name" value="GGDEF"/>
    <property type="match status" value="1"/>
</dbReference>
<feature type="transmembrane region" description="Helical" evidence="8">
    <location>
        <begin position="310"/>
        <end position="335"/>
    </location>
</feature>
<dbReference type="EMBL" id="JACHEK010000005">
    <property type="protein sequence ID" value="MBB6144763.1"/>
    <property type="molecule type" value="Genomic_DNA"/>
</dbReference>
<feature type="domain" description="GGDEF" evidence="9">
    <location>
        <begin position="386"/>
        <end position="520"/>
    </location>
</feature>
<dbReference type="InterPro" id="IPR007895">
    <property type="entry name" value="MASE1"/>
</dbReference>
<dbReference type="GO" id="GO:0043709">
    <property type="term" value="P:cell adhesion involved in single-species biofilm formation"/>
    <property type="evidence" value="ECO:0007669"/>
    <property type="project" value="TreeGrafter"/>
</dbReference>
<name>A0A841JTN0_9BACT</name>
<evidence type="ECO:0000256" key="6">
    <source>
        <dbReference type="ARBA" id="ARBA00023136"/>
    </source>
</evidence>
<keyword evidence="5 8" id="KW-1133">Transmembrane helix</keyword>
<dbReference type="GO" id="GO:1902201">
    <property type="term" value="P:negative regulation of bacterial-type flagellum-dependent cell motility"/>
    <property type="evidence" value="ECO:0007669"/>
    <property type="project" value="TreeGrafter"/>
</dbReference>
<dbReference type="PANTHER" id="PTHR45138">
    <property type="entry name" value="REGULATORY COMPONENTS OF SENSORY TRANSDUCTION SYSTEM"/>
    <property type="match status" value="1"/>
</dbReference>
<dbReference type="EC" id="2.7.7.65" evidence="2"/>
<dbReference type="FunFam" id="3.30.70.270:FF:000001">
    <property type="entry name" value="Diguanylate cyclase domain protein"/>
    <property type="match status" value="1"/>
</dbReference>
<dbReference type="GO" id="GO:0052621">
    <property type="term" value="F:diguanylate cyclase activity"/>
    <property type="evidence" value="ECO:0007669"/>
    <property type="project" value="UniProtKB-EC"/>
</dbReference>
<evidence type="ECO:0000256" key="8">
    <source>
        <dbReference type="SAM" id="Phobius"/>
    </source>
</evidence>
<evidence type="ECO:0000256" key="5">
    <source>
        <dbReference type="ARBA" id="ARBA00022989"/>
    </source>
</evidence>
<comment type="catalytic activity">
    <reaction evidence="7">
        <text>2 GTP = 3',3'-c-di-GMP + 2 diphosphate</text>
        <dbReference type="Rhea" id="RHEA:24898"/>
        <dbReference type="ChEBI" id="CHEBI:33019"/>
        <dbReference type="ChEBI" id="CHEBI:37565"/>
        <dbReference type="ChEBI" id="CHEBI:58805"/>
        <dbReference type="EC" id="2.7.7.65"/>
    </reaction>
</comment>
<dbReference type="PROSITE" id="PS50887">
    <property type="entry name" value="GGDEF"/>
    <property type="match status" value="1"/>
</dbReference>
<dbReference type="Proteomes" id="UP000538666">
    <property type="component" value="Unassembled WGS sequence"/>
</dbReference>
<dbReference type="InterPro" id="IPR050469">
    <property type="entry name" value="Diguanylate_Cyclase"/>
</dbReference>
<evidence type="ECO:0000256" key="4">
    <source>
        <dbReference type="ARBA" id="ARBA00022692"/>
    </source>
</evidence>
<evidence type="ECO:0000256" key="2">
    <source>
        <dbReference type="ARBA" id="ARBA00012528"/>
    </source>
</evidence>
<dbReference type="GO" id="GO:0005886">
    <property type="term" value="C:plasma membrane"/>
    <property type="evidence" value="ECO:0007669"/>
    <property type="project" value="UniProtKB-SubCell"/>
</dbReference>
<dbReference type="NCBIfam" id="TIGR00254">
    <property type="entry name" value="GGDEF"/>
    <property type="match status" value="1"/>
</dbReference>
<accession>A0A841JTN0</accession>
<dbReference type="InterPro" id="IPR029787">
    <property type="entry name" value="Nucleotide_cyclase"/>
</dbReference>
<feature type="transmembrane region" description="Helical" evidence="8">
    <location>
        <begin position="55"/>
        <end position="75"/>
    </location>
</feature>
<comment type="caution">
    <text evidence="10">The sequence shown here is derived from an EMBL/GenBank/DDBJ whole genome shotgun (WGS) entry which is preliminary data.</text>
</comment>
<feature type="transmembrane region" description="Helical" evidence="8">
    <location>
        <begin position="104"/>
        <end position="122"/>
    </location>
</feature>
<feature type="transmembrane region" description="Helical" evidence="8">
    <location>
        <begin position="81"/>
        <end position="97"/>
    </location>
</feature>